<dbReference type="GO" id="GO:0106350">
    <property type="term" value="F:all-trans-octaprenyl-diphosphate synthase activity"/>
    <property type="evidence" value="ECO:0007669"/>
    <property type="project" value="UniProtKB-EC"/>
</dbReference>
<comment type="cofactor">
    <cofactor evidence="1">
        <name>Mg(2+)</name>
        <dbReference type="ChEBI" id="CHEBI:18420"/>
    </cofactor>
</comment>
<dbReference type="Gene3D" id="1.10.600.10">
    <property type="entry name" value="Farnesyl Diphosphate Synthase"/>
    <property type="match status" value="1"/>
</dbReference>
<evidence type="ECO:0000256" key="3">
    <source>
        <dbReference type="ARBA" id="ARBA00022679"/>
    </source>
</evidence>
<evidence type="ECO:0000256" key="6">
    <source>
        <dbReference type="RuleBase" id="RU004466"/>
    </source>
</evidence>
<dbReference type="Pfam" id="PF00348">
    <property type="entry name" value="polyprenyl_synt"/>
    <property type="match status" value="1"/>
</dbReference>
<keyword evidence="5" id="KW-0460">Magnesium</keyword>
<dbReference type="EC" id="2.5.1.90" evidence="7"/>
<dbReference type="InterPro" id="IPR008949">
    <property type="entry name" value="Isoprenoid_synthase_dom_sf"/>
</dbReference>
<dbReference type="InterPro" id="IPR000092">
    <property type="entry name" value="Polyprenyl_synt"/>
</dbReference>
<dbReference type="PANTHER" id="PTHR12001">
    <property type="entry name" value="GERANYLGERANYL PYROPHOSPHATE SYNTHASE"/>
    <property type="match status" value="1"/>
</dbReference>
<dbReference type="SUPFAM" id="SSF48576">
    <property type="entry name" value="Terpenoid synthases"/>
    <property type="match status" value="1"/>
</dbReference>
<proteinExistence type="inferred from homology"/>
<name>A0A7R6SZG1_9BACT</name>
<evidence type="ECO:0000256" key="4">
    <source>
        <dbReference type="ARBA" id="ARBA00022723"/>
    </source>
</evidence>
<dbReference type="EMBL" id="AP017470">
    <property type="protein sequence ID" value="BBB32702.1"/>
    <property type="molecule type" value="Genomic_DNA"/>
</dbReference>
<accession>A0A7R6SZG1</accession>
<evidence type="ECO:0000256" key="2">
    <source>
        <dbReference type="ARBA" id="ARBA00006706"/>
    </source>
</evidence>
<dbReference type="AlphaFoldDB" id="A0A7R6SZG1"/>
<dbReference type="PROSITE" id="PS00723">
    <property type="entry name" value="POLYPRENYL_SYNTHASE_1"/>
    <property type="match status" value="1"/>
</dbReference>
<dbReference type="InterPro" id="IPR033749">
    <property type="entry name" value="Polyprenyl_synt_CS"/>
</dbReference>
<dbReference type="CDD" id="cd00685">
    <property type="entry name" value="Trans_IPPS_HT"/>
    <property type="match status" value="1"/>
</dbReference>
<evidence type="ECO:0000313" key="8">
    <source>
        <dbReference type="Proteomes" id="UP000595564"/>
    </source>
</evidence>
<dbReference type="GO" id="GO:0008299">
    <property type="term" value="P:isoprenoid biosynthetic process"/>
    <property type="evidence" value="ECO:0007669"/>
    <property type="project" value="InterPro"/>
</dbReference>
<dbReference type="PANTHER" id="PTHR12001:SF69">
    <property type="entry name" value="ALL TRANS-POLYPRENYL-DIPHOSPHATE SYNTHASE PDSS1"/>
    <property type="match status" value="1"/>
</dbReference>
<reference evidence="7 8" key="1">
    <citation type="journal article" date="2012" name="Extremophiles">
        <title>Thermotomaculum hydrothermale gen. nov., sp. nov., a novel heterotrophic thermophile within the phylum Acidobacteria from a deep-sea hydrothermal vent chimney in the Southern Okinawa Trough.</title>
        <authorList>
            <person name="Izumi H."/>
            <person name="Nunoura T."/>
            <person name="Miyazaki M."/>
            <person name="Mino S."/>
            <person name="Toki T."/>
            <person name="Takai K."/>
            <person name="Sako Y."/>
            <person name="Sawabe T."/>
            <person name="Nakagawa S."/>
        </authorList>
    </citation>
    <scope>NUCLEOTIDE SEQUENCE [LARGE SCALE GENOMIC DNA]</scope>
    <source>
        <strain evidence="7 8">AC55</strain>
    </source>
</reference>
<evidence type="ECO:0000256" key="1">
    <source>
        <dbReference type="ARBA" id="ARBA00001946"/>
    </source>
</evidence>
<comment type="similarity">
    <text evidence="2 6">Belongs to the FPP/GGPP synthase family.</text>
</comment>
<keyword evidence="8" id="KW-1185">Reference proteome</keyword>
<sequence>MRPAFAILFGKIVKIEDEKGIKIGATLELLHNSTLVHDDVIDNADMRRGQKTHNSIWDNTLTVLYGDYMFATAMNIAVELKNIEVLKRIALVSKSLVTGELLQNANAFNFPPKKEVYFEIIKLKTAVLFSACCSLPLIVAERNDLLPLAEKFGEKLGIAFQIVDDCLDFKADLKKLGKPKLIDLPEGKATLPVLLAMENNEEEVIDIVKRVFDSKGEVFEAKDKKRLVNILEKKGYLKKAFSFAKKLISENMEILDNFEDSEHRQTLLKICDFIIDREF</sequence>
<evidence type="ECO:0000256" key="5">
    <source>
        <dbReference type="ARBA" id="ARBA00022842"/>
    </source>
</evidence>
<keyword evidence="3 6" id="KW-0808">Transferase</keyword>
<dbReference type="Proteomes" id="UP000595564">
    <property type="component" value="Chromosome"/>
</dbReference>
<organism evidence="7 8">
    <name type="scientific">Thermotomaculum hydrothermale</name>
    <dbReference type="NCBI Taxonomy" id="981385"/>
    <lineage>
        <taxon>Bacteria</taxon>
        <taxon>Pseudomonadati</taxon>
        <taxon>Acidobacteriota</taxon>
        <taxon>Holophagae</taxon>
        <taxon>Thermotomaculales</taxon>
        <taxon>Thermotomaculaceae</taxon>
        <taxon>Thermotomaculum</taxon>
    </lineage>
</organism>
<dbReference type="SFLD" id="SFLDS00005">
    <property type="entry name" value="Isoprenoid_Synthase_Type_I"/>
    <property type="match status" value="1"/>
</dbReference>
<evidence type="ECO:0000313" key="7">
    <source>
        <dbReference type="EMBL" id="BBB32702.1"/>
    </source>
</evidence>
<dbReference type="GO" id="GO:0046872">
    <property type="term" value="F:metal ion binding"/>
    <property type="evidence" value="ECO:0007669"/>
    <property type="project" value="UniProtKB-KW"/>
</dbReference>
<protein>
    <submittedName>
        <fullName evidence="7">Octaprenyl-diphosphate synthase</fullName>
        <ecNumber evidence="7">2.5.1.90</ecNumber>
    </submittedName>
</protein>
<gene>
    <name evidence="7" type="primary">ispB</name>
    <name evidence="7" type="ORF">TTHT_1171</name>
</gene>
<dbReference type="KEGG" id="thyd:TTHT_1171"/>
<keyword evidence="4" id="KW-0479">Metal-binding</keyword>